<comment type="caution">
    <text evidence="2">The sequence shown here is derived from an EMBL/GenBank/DDBJ whole genome shotgun (WGS) entry which is preliminary data.</text>
</comment>
<dbReference type="Gene3D" id="2.160.10.10">
    <property type="entry name" value="Hexapeptide repeat proteins"/>
    <property type="match status" value="1"/>
</dbReference>
<feature type="domain" description="DUF4954" evidence="1">
    <location>
        <begin position="44"/>
        <end position="458"/>
    </location>
</feature>
<evidence type="ECO:0000313" key="2">
    <source>
        <dbReference type="EMBL" id="CAJ1895120.1"/>
    </source>
</evidence>
<reference evidence="2" key="1">
    <citation type="submission" date="2023-08" db="EMBL/GenBank/DDBJ databases">
        <authorList>
            <person name="Audoor S."/>
            <person name="Bilcke G."/>
        </authorList>
    </citation>
    <scope>NUCLEOTIDE SEQUENCE</scope>
</reference>
<gene>
    <name evidence="2" type="ORF">CYCCA115_LOCUS165</name>
</gene>
<accession>A0AAD2FAJ7</accession>
<evidence type="ECO:0000313" key="3">
    <source>
        <dbReference type="Proteomes" id="UP001295423"/>
    </source>
</evidence>
<dbReference type="SUPFAM" id="SSF51161">
    <property type="entry name" value="Trimeric LpxA-like enzymes"/>
    <property type="match status" value="1"/>
</dbReference>
<keyword evidence="3" id="KW-1185">Reference proteome</keyword>
<name>A0AAD2FAJ7_9STRA</name>
<sequence>MSLELSDDFIRVFTARDAQLRDISRLLDLVGAQFNDVTDRHVIRSLKSFEVQTLESCRCTCTDWSTLRVLIKRSEQSSDLSPILKGLVSDTRFDGAVILIVDDDDKTSKSGLSKKGAAKQNLDKLPAGIHSNLMVSDSIIHLKSARIYRNTVISKTFVGPDCTIVNCGMISAPNDYEIGHIKLSVGPESGGGRPLHLTLEHTMIDVCRQLRSKPPTSSTTSAIQNINMNVLTKSNVLRDTPTIENIYLHENASIEAATSVSKVTMLPDSIIGSSCTVSNALLQWNAGVSDNSSITDVLLMERAHCGPSGIVVESVMGPDVHTSAGEVHASVIGPNTNAHHQSLVIGVLWPLGRGNVGYGANVGSNHTGRLPDQETASGEGTFWGLSCVIKFPVDLTFAPYSIVAAGTTLSPQRVCMPFSLILEQQSGGNEIIPGWVLQSSPYTLARSEKKFATRRKAKRHDFYTGWKIQRQEIIDMCRWARNVLQQSSGENNKVPGVGANQLTGRARSVGVKAYTECIQRYALHGLLTWISQGMEQGGQNPKTMLESEFLAKGIPTPQSPIDPLANVDWPPMPWDMKAVDEWNFQKAVLVEEFGAPPASDTIVWITEVLERLVYLEGDFARRIHKSKARDDVRGAKTIPGYANAHIAADSDPVIMEARKNADDVKIQVASILGHKSTVLRKQRSRL</sequence>
<dbReference type="Pfam" id="PF16314">
    <property type="entry name" value="DUF4954"/>
    <property type="match status" value="1"/>
</dbReference>
<dbReference type="AlphaFoldDB" id="A0AAD2FAJ7"/>
<dbReference type="EMBL" id="CAKOGP040000001">
    <property type="protein sequence ID" value="CAJ1895120.1"/>
    <property type="molecule type" value="Genomic_DNA"/>
</dbReference>
<dbReference type="InterPro" id="IPR011004">
    <property type="entry name" value="Trimer_LpxA-like_sf"/>
</dbReference>
<organism evidence="2 3">
    <name type="scientific">Cylindrotheca closterium</name>
    <dbReference type="NCBI Taxonomy" id="2856"/>
    <lineage>
        <taxon>Eukaryota</taxon>
        <taxon>Sar</taxon>
        <taxon>Stramenopiles</taxon>
        <taxon>Ochrophyta</taxon>
        <taxon>Bacillariophyta</taxon>
        <taxon>Bacillariophyceae</taxon>
        <taxon>Bacillariophycidae</taxon>
        <taxon>Bacillariales</taxon>
        <taxon>Bacillariaceae</taxon>
        <taxon>Cylindrotheca</taxon>
    </lineage>
</organism>
<protein>
    <recommendedName>
        <fullName evidence="1">DUF4954 domain-containing protein</fullName>
    </recommendedName>
</protein>
<dbReference type="Proteomes" id="UP001295423">
    <property type="component" value="Unassembled WGS sequence"/>
</dbReference>
<proteinExistence type="predicted"/>
<evidence type="ECO:0000259" key="1">
    <source>
        <dbReference type="Pfam" id="PF16314"/>
    </source>
</evidence>
<dbReference type="InterPro" id="IPR032533">
    <property type="entry name" value="DUF4954"/>
</dbReference>